<dbReference type="EMBL" id="AQQR01000004">
    <property type="protein sequence ID" value="OWU73725.1"/>
    <property type="molecule type" value="Genomic_DNA"/>
</dbReference>
<dbReference type="PROSITE" id="PS50949">
    <property type="entry name" value="HTH_GNTR"/>
    <property type="match status" value="1"/>
</dbReference>
<feature type="domain" description="HTH gntR-type" evidence="4">
    <location>
        <begin position="1"/>
        <end position="68"/>
    </location>
</feature>
<dbReference type="InterPro" id="IPR000524">
    <property type="entry name" value="Tscrpt_reg_HTH_GntR"/>
</dbReference>
<organism evidence="5 6">
    <name type="scientific">Marinibacterium profundimaris</name>
    <dbReference type="NCBI Taxonomy" id="1679460"/>
    <lineage>
        <taxon>Bacteria</taxon>
        <taxon>Pseudomonadati</taxon>
        <taxon>Pseudomonadota</taxon>
        <taxon>Alphaproteobacteria</taxon>
        <taxon>Rhodobacterales</taxon>
        <taxon>Paracoccaceae</taxon>
        <taxon>Marinibacterium</taxon>
    </lineage>
</organism>
<proteinExistence type="predicted"/>
<comment type="caution">
    <text evidence="5">The sequence shown here is derived from an EMBL/GenBank/DDBJ whole genome shotgun (WGS) entry which is preliminary data.</text>
</comment>
<evidence type="ECO:0000259" key="4">
    <source>
        <dbReference type="PROSITE" id="PS50949"/>
    </source>
</evidence>
<evidence type="ECO:0000313" key="6">
    <source>
        <dbReference type="Proteomes" id="UP000215377"/>
    </source>
</evidence>
<dbReference type="GO" id="GO:0003677">
    <property type="term" value="F:DNA binding"/>
    <property type="evidence" value="ECO:0007669"/>
    <property type="project" value="UniProtKB-KW"/>
</dbReference>
<evidence type="ECO:0000256" key="2">
    <source>
        <dbReference type="ARBA" id="ARBA00023125"/>
    </source>
</evidence>
<dbReference type="GO" id="GO:0003700">
    <property type="term" value="F:DNA-binding transcription factor activity"/>
    <property type="evidence" value="ECO:0007669"/>
    <property type="project" value="InterPro"/>
</dbReference>
<protein>
    <recommendedName>
        <fullName evidence="4">HTH gntR-type domain-containing protein</fullName>
    </recommendedName>
</protein>
<dbReference type="SMART" id="SM00895">
    <property type="entry name" value="FCD"/>
    <property type="match status" value="1"/>
</dbReference>
<accession>A0A225NIR6</accession>
<reference evidence="5 6" key="1">
    <citation type="submission" date="2013-04" db="EMBL/GenBank/DDBJ databases">
        <title>Oceanicola sp. 22II1-22F33 Genome Sequencing.</title>
        <authorList>
            <person name="Lai Q."/>
            <person name="Li G."/>
            <person name="Shao Z."/>
        </authorList>
    </citation>
    <scope>NUCLEOTIDE SEQUENCE [LARGE SCALE GENOMIC DNA]</scope>
    <source>
        <strain evidence="5 6">22II1-22F33</strain>
    </source>
</reference>
<dbReference type="InterPro" id="IPR011711">
    <property type="entry name" value="GntR_C"/>
</dbReference>
<dbReference type="PANTHER" id="PTHR43537:SF20">
    <property type="entry name" value="HTH-TYPE TRANSCRIPTIONAL REPRESSOR GLAR"/>
    <property type="match status" value="1"/>
</dbReference>
<gene>
    <name evidence="5" type="ORF">ATO3_13510</name>
</gene>
<sequence>MLASDHAYAVIRRDILLGVFPPGTHLRFAELRRRYDIGASPLREALFRLTSEHLVLQESNRGFRVPQLSRTEWADVVAMRRRLEPAAAEASILAGSEDWEEELLLAHRRLKRLGPPSKLVRPLAQASSSAQWEDHHRTFHATLISACGSPWTMRFIGLLSDQFDRYRRFAMPAPAVQEVLAGQHDEMLEAALAREGWKAREVLDAHIQMTCDAVGEALKRIL</sequence>
<evidence type="ECO:0000256" key="1">
    <source>
        <dbReference type="ARBA" id="ARBA00023015"/>
    </source>
</evidence>
<dbReference type="InterPro" id="IPR036390">
    <property type="entry name" value="WH_DNA-bd_sf"/>
</dbReference>
<dbReference type="PANTHER" id="PTHR43537">
    <property type="entry name" value="TRANSCRIPTIONAL REGULATOR, GNTR FAMILY"/>
    <property type="match status" value="1"/>
</dbReference>
<dbReference type="Pfam" id="PF07729">
    <property type="entry name" value="FCD"/>
    <property type="match status" value="1"/>
</dbReference>
<name>A0A225NIR6_9RHOB</name>
<keyword evidence="3" id="KW-0804">Transcription</keyword>
<dbReference type="SUPFAM" id="SSF46785">
    <property type="entry name" value="Winged helix' DNA-binding domain"/>
    <property type="match status" value="1"/>
</dbReference>
<keyword evidence="6" id="KW-1185">Reference proteome</keyword>
<evidence type="ECO:0000256" key="3">
    <source>
        <dbReference type="ARBA" id="ARBA00023163"/>
    </source>
</evidence>
<dbReference type="Pfam" id="PF00392">
    <property type="entry name" value="GntR"/>
    <property type="match status" value="1"/>
</dbReference>
<keyword evidence="1" id="KW-0805">Transcription regulation</keyword>
<dbReference type="Proteomes" id="UP000215377">
    <property type="component" value="Unassembled WGS sequence"/>
</dbReference>
<dbReference type="InterPro" id="IPR008920">
    <property type="entry name" value="TF_FadR/GntR_C"/>
</dbReference>
<dbReference type="InterPro" id="IPR036388">
    <property type="entry name" value="WH-like_DNA-bd_sf"/>
</dbReference>
<evidence type="ECO:0000313" key="5">
    <source>
        <dbReference type="EMBL" id="OWU73725.1"/>
    </source>
</evidence>
<dbReference type="SUPFAM" id="SSF48008">
    <property type="entry name" value="GntR ligand-binding domain-like"/>
    <property type="match status" value="1"/>
</dbReference>
<keyword evidence="2" id="KW-0238">DNA-binding</keyword>
<dbReference type="SMART" id="SM00345">
    <property type="entry name" value="HTH_GNTR"/>
    <property type="match status" value="1"/>
</dbReference>
<dbReference type="AlphaFoldDB" id="A0A225NIR6"/>
<dbReference type="Gene3D" id="1.10.10.10">
    <property type="entry name" value="Winged helix-like DNA-binding domain superfamily/Winged helix DNA-binding domain"/>
    <property type="match status" value="1"/>
</dbReference>
<dbReference type="Gene3D" id="1.20.120.530">
    <property type="entry name" value="GntR ligand-binding domain-like"/>
    <property type="match status" value="1"/>
</dbReference>